<evidence type="ECO:0000256" key="2">
    <source>
        <dbReference type="ARBA" id="ARBA00022679"/>
    </source>
</evidence>
<dbReference type="InterPro" id="IPR036388">
    <property type="entry name" value="WH-like_DNA-bd_sf"/>
</dbReference>
<reference evidence="7" key="1">
    <citation type="journal article" date="2021" name="ISME J.">
        <title>Evolutionary origin and ecological implication of a unique nif island in free-living Bradyrhizobium lineages.</title>
        <authorList>
            <person name="Tao J."/>
        </authorList>
    </citation>
    <scope>NUCLEOTIDE SEQUENCE [LARGE SCALE GENOMIC DNA]</scope>
    <source>
        <strain evidence="7">SZCCT0094</strain>
    </source>
</reference>
<protein>
    <submittedName>
        <fullName evidence="6">Methyltransferase</fullName>
    </submittedName>
</protein>
<name>A0ABS5GE41_9BRAD</name>
<gene>
    <name evidence="6" type="ORF">JQ619_24040</name>
</gene>
<dbReference type="SUPFAM" id="SSF46785">
    <property type="entry name" value="Winged helix' DNA-binding domain"/>
    <property type="match status" value="1"/>
</dbReference>
<evidence type="ECO:0000313" key="6">
    <source>
        <dbReference type="EMBL" id="MBR1138841.1"/>
    </source>
</evidence>
<keyword evidence="2" id="KW-0808">Transferase</keyword>
<dbReference type="Gene3D" id="3.40.50.150">
    <property type="entry name" value="Vaccinia Virus protein VP39"/>
    <property type="match status" value="1"/>
</dbReference>
<dbReference type="SUPFAM" id="SSF53335">
    <property type="entry name" value="S-adenosyl-L-methionine-dependent methyltransferases"/>
    <property type="match status" value="1"/>
</dbReference>
<evidence type="ECO:0000259" key="5">
    <source>
        <dbReference type="Pfam" id="PF08100"/>
    </source>
</evidence>
<dbReference type="Gene3D" id="1.10.287.1350">
    <property type="match status" value="1"/>
</dbReference>
<dbReference type="PIRSF" id="PIRSF005739">
    <property type="entry name" value="O-mtase"/>
    <property type="match status" value="1"/>
</dbReference>
<feature type="domain" description="O-methyltransferase dimerisation" evidence="5">
    <location>
        <begin position="55"/>
        <end position="130"/>
    </location>
</feature>
<dbReference type="Gene3D" id="1.10.10.10">
    <property type="entry name" value="Winged helix-like DNA-binding domain superfamily/Winged helix DNA-binding domain"/>
    <property type="match status" value="1"/>
</dbReference>
<proteinExistence type="predicted"/>
<dbReference type="EMBL" id="JAFCLK010000024">
    <property type="protein sequence ID" value="MBR1138841.1"/>
    <property type="molecule type" value="Genomic_DNA"/>
</dbReference>
<evidence type="ECO:0000313" key="7">
    <source>
        <dbReference type="Proteomes" id="UP001314635"/>
    </source>
</evidence>
<dbReference type="PANTHER" id="PTHR43712:SF2">
    <property type="entry name" value="O-METHYLTRANSFERASE CICE"/>
    <property type="match status" value="1"/>
</dbReference>
<dbReference type="InterPro" id="IPR016461">
    <property type="entry name" value="COMT-like"/>
</dbReference>
<accession>A0ABS5GE41</accession>
<dbReference type="PROSITE" id="PS51683">
    <property type="entry name" value="SAM_OMT_II"/>
    <property type="match status" value="1"/>
</dbReference>
<dbReference type="PANTHER" id="PTHR43712">
    <property type="entry name" value="PUTATIVE (AFU_ORTHOLOGUE AFUA_4G14580)-RELATED"/>
    <property type="match status" value="1"/>
</dbReference>
<dbReference type="InterPro" id="IPR001077">
    <property type="entry name" value="COMT_C"/>
</dbReference>
<sequence>MPAALRHDTPAVTRLRDRWRGWRDALLASASFQRWAAAFPLTRPIARRRAAELFDLCAGFVYSQTLAACVQLDLFETLRGGPCNVAALASRAAMSPAAMMSLCEAASALQLLERRGAAHYGLGPLGAALLGNPGIAAMVRHHAALYADLGDPLALLRGQDRARRLAHYWPYALDRSGATLTRDDVAPYTALMAASQPMIADVVLAAYPLSRHRCLLDVGGGDGSFLAAAARAAPQLQLKLFDLPEVAAIAQERLTKAGLADRVTISPGSFYDDPLPTGADVISLIRVVHDHDDDAVARLLAKVRAALPDHGVLLLGEPMREASGGSDGVSAYFEIYLRAMGQGRPRSAARLRELLNIAGFSQVRVLRTRIPMIASVIVANS</sequence>
<evidence type="ECO:0000259" key="4">
    <source>
        <dbReference type="Pfam" id="PF00891"/>
    </source>
</evidence>
<dbReference type="Pfam" id="PF08100">
    <property type="entry name" value="Dimerisation"/>
    <property type="match status" value="1"/>
</dbReference>
<dbReference type="GO" id="GO:0008168">
    <property type="term" value="F:methyltransferase activity"/>
    <property type="evidence" value="ECO:0007669"/>
    <property type="project" value="UniProtKB-KW"/>
</dbReference>
<dbReference type="InterPro" id="IPR029063">
    <property type="entry name" value="SAM-dependent_MTases_sf"/>
</dbReference>
<dbReference type="GO" id="GO:0032259">
    <property type="term" value="P:methylation"/>
    <property type="evidence" value="ECO:0007669"/>
    <property type="project" value="UniProtKB-KW"/>
</dbReference>
<evidence type="ECO:0000256" key="1">
    <source>
        <dbReference type="ARBA" id="ARBA00022603"/>
    </source>
</evidence>
<dbReference type="Proteomes" id="UP001314635">
    <property type="component" value="Unassembled WGS sequence"/>
</dbReference>
<organism evidence="6 7">
    <name type="scientific">Bradyrhizobium denitrificans</name>
    <dbReference type="NCBI Taxonomy" id="2734912"/>
    <lineage>
        <taxon>Bacteria</taxon>
        <taxon>Pseudomonadati</taxon>
        <taxon>Pseudomonadota</taxon>
        <taxon>Alphaproteobacteria</taxon>
        <taxon>Hyphomicrobiales</taxon>
        <taxon>Nitrobacteraceae</taxon>
        <taxon>Bradyrhizobium</taxon>
    </lineage>
</organism>
<keyword evidence="1 6" id="KW-0489">Methyltransferase</keyword>
<dbReference type="InterPro" id="IPR012967">
    <property type="entry name" value="COMT_dimerisation"/>
</dbReference>
<dbReference type="Pfam" id="PF00891">
    <property type="entry name" value="Methyltransf_2"/>
    <property type="match status" value="1"/>
</dbReference>
<keyword evidence="3" id="KW-0949">S-adenosyl-L-methionine</keyword>
<dbReference type="RefSeq" id="WP_172237499.1">
    <property type="nucleotide sequence ID" value="NZ_JABFDP010000016.1"/>
</dbReference>
<evidence type="ECO:0000256" key="3">
    <source>
        <dbReference type="ARBA" id="ARBA00022691"/>
    </source>
</evidence>
<keyword evidence="7" id="KW-1185">Reference proteome</keyword>
<feature type="domain" description="O-methyltransferase C-terminal" evidence="4">
    <location>
        <begin position="185"/>
        <end position="361"/>
    </location>
</feature>
<dbReference type="InterPro" id="IPR036390">
    <property type="entry name" value="WH_DNA-bd_sf"/>
</dbReference>
<comment type="caution">
    <text evidence="6">The sequence shown here is derived from an EMBL/GenBank/DDBJ whole genome shotgun (WGS) entry which is preliminary data.</text>
</comment>